<dbReference type="PROSITE" id="PS50929">
    <property type="entry name" value="ABC_TM1F"/>
    <property type="match status" value="2"/>
</dbReference>
<dbReference type="InterPro" id="IPR036640">
    <property type="entry name" value="ABC1_TM_sf"/>
</dbReference>
<reference evidence="16" key="2">
    <citation type="submission" date="2023-05" db="EMBL/GenBank/DDBJ databases">
        <authorList>
            <consortium name="Lawrence Berkeley National Laboratory"/>
            <person name="Steindorff A."/>
            <person name="Hensen N."/>
            <person name="Bonometti L."/>
            <person name="Westerberg I."/>
            <person name="Brannstrom I.O."/>
            <person name="Guillou S."/>
            <person name="Cros-Aarteil S."/>
            <person name="Calhoun S."/>
            <person name="Haridas S."/>
            <person name="Kuo A."/>
            <person name="Mondo S."/>
            <person name="Pangilinan J."/>
            <person name="Riley R."/>
            <person name="Labutti K."/>
            <person name="Andreopoulos B."/>
            <person name="Lipzen A."/>
            <person name="Chen C."/>
            <person name="Yanf M."/>
            <person name="Daum C."/>
            <person name="Ng V."/>
            <person name="Clum A."/>
            <person name="Ohm R."/>
            <person name="Martin F."/>
            <person name="Silar P."/>
            <person name="Natvig D."/>
            <person name="Lalanne C."/>
            <person name="Gautier V."/>
            <person name="Ament-Velasquez S.L."/>
            <person name="Kruys A."/>
            <person name="Hutchinson M.I."/>
            <person name="Powell A.J."/>
            <person name="Barry K."/>
            <person name="Miller A.N."/>
            <person name="Grigoriev I.V."/>
            <person name="Debuchy R."/>
            <person name="Gladieux P."/>
            <person name="Thoren M.H."/>
            <person name="Johannesson H."/>
        </authorList>
    </citation>
    <scope>NUCLEOTIDE SEQUENCE</scope>
    <source>
        <strain evidence="16">CBS 508.74</strain>
    </source>
</reference>
<dbReference type="PROSITE" id="PS50893">
    <property type="entry name" value="ABC_TRANSPORTER_2"/>
    <property type="match status" value="2"/>
</dbReference>
<organism evidence="16 17">
    <name type="scientific">Canariomyces notabilis</name>
    <dbReference type="NCBI Taxonomy" id="2074819"/>
    <lineage>
        <taxon>Eukaryota</taxon>
        <taxon>Fungi</taxon>
        <taxon>Dikarya</taxon>
        <taxon>Ascomycota</taxon>
        <taxon>Pezizomycotina</taxon>
        <taxon>Sordariomycetes</taxon>
        <taxon>Sordariomycetidae</taxon>
        <taxon>Sordariales</taxon>
        <taxon>Chaetomiaceae</taxon>
        <taxon>Canariomyces</taxon>
    </lineage>
</organism>
<sequence length="1353" mass="148660">MASTHPAARELGKGHSTITSAPALTANAPSDEQANVKMVDETHGGPNQGPVPVNNAPVTQSSPSPPKQEKKNPLLLKPEYKTAIRDFIRIFSFSTWLDRLVLLAAVITSLGAGVTMPIMNIVFGRMVGSFTGYFSPQPFTTYEMFEEAIRTCALYLVGLFFIRLALDYVAYMGFRMSSMRISAAIRLEYIKALFAQPISTLDILPPGQTAAIITVTASTLQIGISEKLSAFLQSTSTVLSAFVIALCYSWHLTLVTSSGLLLIIIVYAVTTPFLVKRLNEVQYADIQASTTANEIFGSVRMVAACGAERKMARRYARWVDESRRRGLRMAKWIALQQAPVQFAVYGTFALAFWYSLRMHMGLQLNSAETLIVVLMSVMLMTTSIGGITAPLSAAARAASAATVFYTIIDAPRPAKTGLLTEPEVSAAEDIVLEHVNFAYPARPDLKILDDLCLRLPAGKVTAIVGPSGSGKSTIVGLLERWYEIEAYESGDISLFWRNGSITVGGRPLREIDLKWWRRQIGLVQQEPALFNNTIYANVEFGLVGTEWEHADAEVKEDLVKQACVEAFADEFISRLPEGYMTVVGDAGIKLSGGQRQRLAIARSIVKRPKILILDEATSSIDVRGEQIVQAALEKVSKNRTTLVIAHRLATVKKADNIVVLRKGKVIQQGTHDSLMQQEGGPYWTLATAQQLHVVSSEEEDDGELKLKLKAVEGEITEKKSTTTIGTCTDSTLVETTTTPSAASEGGSAKEPKTRGFWKSFGLLLREQRHQKGWYAVLLLSALGGGASQPIQAYLFATEITLFQFWGDFLPALANFWSLMFVMLAIFVAISYFALGWSSSSLAFHITHYYRGEYFHNILSKSVAFFDADNHSVGALTAQLATDPSQLQELLGTNMAFVVISVLNIVGCVVLAFYFGWKLTIVTLCSSMPLIIAAAFFRIRYETQFEKMNNQVFAESAKFATEAIGAFRTVSALTLEDAITKRYETLLQEHIRMAFVKSSWTTLIFAMADSVALLCTAFVLWYGGTLMLNLEYTSFQYMVVYIAVLQGGLGAGRWLSYAPNIAQASVAASRIIDMRGKDQVDGKLISLDTGNIGDDDMGVKIEFQDVWFRYPTRDVPILNGLSLTINKGQFAAIVGPSGSGKTTVISLLERSVGNTDTPDLFYTANAGHILYNGLDVSNLSIDHYRREISLVSQEASLFDGTLRENILLGVDEPTTTTEAQLHQACRDAEIHDFIASLPEGYDTQIGSRGVTLSGGQKQRLAIARALIRNPRLLLLDEATSNLDAETERAVQAVFEKNRRNRTMVVVAHRLATVQNADVIFVLADGRVVEKGRHAELLGKKGVYYQMCQSQALDR</sequence>
<gene>
    <name evidence="16" type="ORF">N656DRAFT_753069</name>
</gene>
<dbReference type="SMART" id="SM00382">
    <property type="entry name" value="AAA"/>
    <property type="match status" value="2"/>
</dbReference>
<evidence type="ECO:0000256" key="13">
    <source>
        <dbReference type="SAM" id="Phobius"/>
    </source>
</evidence>
<dbReference type="GO" id="GO:0005743">
    <property type="term" value="C:mitochondrial inner membrane"/>
    <property type="evidence" value="ECO:0007669"/>
    <property type="project" value="TreeGrafter"/>
</dbReference>
<dbReference type="GO" id="GO:0015421">
    <property type="term" value="F:ABC-type oligopeptide transporter activity"/>
    <property type="evidence" value="ECO:0007669"/>
    <property type="project" value="TreeGrafter"/>
</dbReference>
<dbReference type="FunFam" id="3.40.50.300:FF:000913">
    <property type="entry name" value="ABC multidrug transporter SitT"/>
    <property type="match status" value="1"/>
</dbReference>
<feature type="region of interest" description="Disordered" evidence="12">
    <location>
        <begin position="1"/>
        <end position="73"/>
    </location>
</feature>
<accession>A0AAN6YTV1</accession>
<feature type="transmembrane region" description="Helical" evidence="13">
    <location>
        <begin position="148"/>
        <end position="171"/>
    </location>
</feature>
<evidence type="ECO:0000256" key="2">
    <source>
        <dbReference type="ARBA" id="ARBA00004308"/>
    </source>
</evidence>
<feature type="transmembrane region" description="Helical" evidence="13">
    <location>
        <begin position="773"/>
        <end position="795"/>
    </location>
</feature>
<feature type="transmembrane region" description="Helical" evidence="13">
    <location>
        <begin position="999"/>
        <end position="1022"/>
    </location>
</feature>
<dbReference type="SUPFAM" id="SSF90123">
    <property type="entry name" value="ABC transporter transmembrane region"/>
    <property type="match status" value="2"/>
</dbReference>
<evidence type="ECO:0000256" key="12">
    <source>
        <dbReference type="SAM" id="MobiDB-lite"/>
    </source>
</evidence>
<comment type="caution">
    <text evidence="16">The sequence shown here is derived from an EMBL/GenBank/DDBJ whole genome shotgun (WGS) entry which is preliminary data.</text>
</comment>
<dbReference type="Proteomes" id="UP001302812">
    <property type="component" value="Unassembled WGS sequence"/>
</dbReference>
<dbReference type="InterPro" id="IPR011527">
    <property type="entry name" value="ABC1_TM_dom"/>
</dbReference>
<comment type="subcellular location">
    <subcellularLocation>
        <location evidence="2">Endomembrane system</location>
    </subcellularLocation>
    <subcellularLocation>
        <location evidence="1">Membrane</location>
        <topology evidence="1">Multi-pass membrane protein</topology>
    </subcellularLocation>
</comment>
<evidence type="ECO:0000256" key="9">
    <source>
        <dbReference type="ARBA" id="ARBA00022989"/>
    </source>
</evidence>
<dbReference type="PANTHER" id="PTHR43394">
    <property type="entry name" value="ATP-DEPENDENT PERMEASE MDL1, MITOCHONDRIAL"/>
    <property type="match status" value="1"/>
</dbReference>
<evidence type="ECO:0000256" key="4">
    <source>
        <dbReference type="ARBA" id="ARBA00022448"/>
    </source>
</evidence>
<evidence type="ECO:0000256" key="6">
    <source>
        <dbReference type="ARBA" id="ARBA00022737"/>
    </source>
</evidence>
<keyword evidence="9 13" id="KW-1133">Transmembrane helix</keyword>
<feature type="transmembrane region" description="Helical" evidence="13">
    <location>
        <begin position="369"/>
        <end position="389"/>
    </location>
</feature>
<evidence type="ECO:0000256" key="3">
    <source>
        <dbReference type="ARBA" id="ARBA00007577"/>
    </source>
</evidence>
<feature type="transmembrane region" description="Helical" evidence="13">
    <location>
        <begin position="920"/>
        <end position="938"/>
    </location>
</feature>
<dbReference type="GO" id="GO:0016887">
    <property type="term" value="F:ATP hydrolysis activity"/>
    <property type="evidence" value="ECO:0007669"/>
    <property type="project" value="InterPro"/>
</dbReference>
<dbReference type="EMBL" id="MU853341">
    <property type="protein sequence ID" value="KAK4112929.1"/>
    <property type="molecule type" value="Genomic_DNA"/>
</dbReference>
<dbReference type="InterPro" id="IPR039421">
    <property type="entry name" value="Type_1_exporter"/>
</dbReference>
<evidence type="ECO:0000256" key="8">
    <source>
        <dbReference type="ARBA" id="ARBA00022840"/>
    </source>
</evidence>
<feature type="transmembrane region" description="Helical" evidence="13">
    <location>
        <begin position="1034"/>
        <end position="1054"/>
    </location>
</feature>
<feature type="transmembrane region" description="Helical" evidence="13">
    <location>
        <begin position="894"/>
        <end position="914"/>
    </location>
</feature>
<feature type="domain" description="ABC transporter" evidence="14">
    <location>
        <begin position="430"/>
        <end position="687"/>
    </location>
</feature>
<evidence type="ECO:0000256" key="11">
    <source>
        <dbReference type="ARBA" id="ARBA00023180"/>
    </source>
</evidence>
<dbReference type="Pfam" id="PF00664">
    <property type="entry name" value="ABC_membrane"/>
    <property type="match status" value="2"/>
</dbReference>
<dbReference type="SUPFAM" id="SSF52540">
    <property type="entry name" value="P-loop containing nucleoside triphosphate hydrolases"/>
    <property type="match status" value="2"/>
</dbReference>
<dbReference type="InterPro" id="IPR017871">
    <property type="entry name" value="ABC_transporter-like_CS"/>
</dbReference>
<dbReference type="GeneID" id="89937178"/>
<evidence type="ECO:0000259" key="14">
    <source>
        <dbReference type="PROSITE" id="PS50893"/>
    </source>
</evidence>
<protein>
    <submittedName>
        <fullName evidence="16">P-loop containing nucleoside triphosphate hydrolase protein</fullName>
    </submittedName>
</protein>
<evidence type="ECO:0000256" key="10">
    <source>
        <dbReference type="ARBA" id="ARBA00023136"/>
    </source>
</evidence>
<feature type="transmembrane region" description="Helical" evidence="13">
    <location>
        <begin position="815"/>
        <end position="834"/>
    </location>
</feature>
<evidence type="ECO:0000259" key="15">
    <source>
        <dbReference type="PROSITE" id="PS50929"/>
    </source>
</evidence>
<dbReference type="GO" id="GO:0012505">
    <property type="term" value="C:endomembrane system"/>
    <property type="evidence" value="ECO:0007669"/>
    <property type="project" value="UniProtKB-SubCell"/>
</dbReference>
<dbReference type="CDD" id="cd18578">
    <property type="entry name" value="ABC_6TM_Pgp_ABCB1_D2_like"/>
    <property type="match status" value="1"/>
</dbReference>
<dbReference type="InterPro" id="IPR027417">
    <property type="entry name" value="P-loop_NTPase"/>
</dbReference>
<dbReference type="RefSeq" id="XP_064670499.1">
    <property type="nucleotide sequence ID" value="XM_064813053.1"/>
</dbReference>
<feature type="transmembrane region" description="Helical" evidence="13">
    <location>
        <begin position="332"/>
        <end position="354"/>
    </location>
</feature>
<feature type="domain" description="ABC transmembrane type-1" evidence="15">
    <location>
        <begin position="103"/>
        <end position="396"/>
    </location>
</feature>
<dbReference type="GO" id="GO:0090374">
    <property type="term" value="P:oligopeptide export from mitochondrion"/>
    <property type="evidence" value="ECO:0007669"/>
    <property type="project" value="TreeGrafter"/>
</dbReference>
<keyword evidence="4" id="KW-0813">Transport</keyword>
<dbReference type="CDD" id="cd03249">
    <property type="entry name" value="ABC_MTABC3_MDL1_MDL2"/>
    <property type="match status" value="1"/>
</dbReference>
<dbReference type="FunFam" id="1.20.1560.10:FF:000057">
    <property type="entry name" value="ABC multidrug transporter SitT"/>
    <property type="match status" value="1"/>
</dbReference>
<feature type="domain" description="ABC transmembrane type-1" evidence="15">
    <location>
        <begin position="775"/>
        <end position="1062"/>
    </location>
</feature>
<keyword evidence="16" id="KW-0378">Hydrolase</keyword>
<evidence type="ECO:0000256" key="5">
    <source>
        <dbReference type="ARBA" id="ARBA00022692"/>
    </source>
</evidence>
<dbReference type="Gene3D" id="3.40.50.300">
    <property type="entry name" value="P-loop containing nucleotide triphosphate hydrolases"/>
    <property type="match status" value="2"/>
</dbReference>
<evidence type="ECO:0000256" key="1">
    <source>
        <dbReference type="ARBA" id="ARBA00004141"/>
    </source>
</evidence>
<keyword evidence="17" id="KW-1185">Reference proteome</keyword>
<keyword evidence="5 13" id="KW-0812">Transmembrane</keyword>
<evidence type="ECO:0000313" key="16">
    <source>
        <dbReference type="EMBL" id="KAK4112929.1"/>
    </source>
</evidence>
<proteinExistence type="inferred from homology"/>
<keyword evidence="10 13" id="KW-0472">Membrane</keyword>
<dbReference type="CDD" id="cd18577">
    <property type="entry name" value="ABC_6TM_Pgp_ABCB1_D1_like"/>
    <property type="match status" value="1"/>
</dbReference>
<reference evidence="16" key="1">
    <citation type="journal article" date="2023" name="Mol. Phylogenet. Evol.">
        <title>Genome-scale phylogeny and comparative genomics of the fungal order Sordariales.</title>
        <authorList>
            <person name="Hensen N."/>
            <person name="Bonometti L."/>
            <person name="Westerberg I."/>
            <person name="Brannstrom I.O."/>
            <person name="Guillou S."/>
            <person name="Cros-Aarteil S."/>
            <person name="Calhoun S."/>
            <person name="Haridas S."/>
            <person name="Kuo A."/>
            <person name="Mondo S."/>
            <person name="Pangilinan J."/>
            <person name="Riley R."/>
            <person name="LaButti K."/>
            <person name="Andreopoulos B."/>
            <person name="Lipzen A."/>
            <person name="Chen C."/>
            <person name="Yan M."/>
            <person name="Daum C."/>
            <person name="Ng V."/>
            <person name="Clum A."/>
            <person name="Steindorff A."/>
            <person name="Ohm R.A."/>
            <person name="Martin F."/>
            <person name="Silar P."/>
            <person name="Natvig D.O."/>
            <person name="Lalanne C."/>
            <person name="Gautier V."/>
            <person name="Ament-Velasquez S.L."/>
            <person name="Kruys A."/>
            <person name="Hutchinson M.I."/>
            <person name="Powell A.J."/>
            <person name="Barry K."/>
            <person name="Miller A.N."/>
            <person name="Grigoriev I.V."/>
            <person name="Debuchy R."/>
            <person name="Gladieux P."/>
            <person name="Hiltunen Thoren M."/>
            <person name="Johannesson H."/>
        </authorList>
    </citation>
    <scope>NUCLEOTIDE SEQUENCE</scope>
    <source>
        <strain evidence="16">CBS 508.74</strain>
    </source>
</reference>
<dbReference type="GO" id="GO:0005524">
    <property type="term" value="F:ATP binding"/>
    <property type="evidence" value="ECO:0007669"/>
    <property type="project" value="UniProtKB-KW"/>
</dbReference>
<dbReference type="FunFam" id="3.40.50.300:FF:001530">
    <property type="entry name" value="ABC multidrug transporter (Eurofung)"/>
    <property type="match status" value="1"/>
</dbReference>
<dbReference type="Pfam" id="PF00005">
    <property type="entry name" value="ABC_tran"/>
    <property type="match status" value="2"/>
</dbReference>
<comment type="similarity">
    <text evidence="3">Belongs to the ABC transporter superfamily. ABCB family. Multidrug resistance exporter (TC 3.A.1.201) subfamily.</text>
</comment>
<name>A0AAN6YTV1_9PEZI</name>
<keyword evidence="8" id="KW-0067">ATP-binding</keyword>
<dbReference type="PANTHER" id="PTHR43394:SF27">
    <property type="entry name" value="ATP-DEPENDENT TRANSLOCASE ABCB1-LIKE"/>
    <property type="match status" value="1"/>
</dbReference>
<feature type="domain" description="ABC transporter" evidence="14">
    <location>
        <begin position="1100"/>
        <end position="1348"/>
    </location>
</feature>
<dbReference type="PROSITE" id="PS00211">
    <property type="entry name" value="ABC_TRANSPORTER_1"/>
    <property type="match status" value="2"/>
</dbReference>
<evidence type="ECO:0000256" key="7">
    <source>
        <dbReference type="ARBA" id="ARBA00022741"/>
    </source>
</evidence>
<dbReference type="InterPro" id="IPR003593">
    <property type="entry name" value="AAA+_ATPase"/>
</dbReference>
<dbReference type="InterPro" id="IPR003439">
    <property type="entry name" value="ABC_transporter-like_ATP-bd"/>
</dbReference>
<evidence type="ECO:0000313" key="17">
    <source>
        <dbReference type="Proteomes" id="UP001302812"/>
    </source>
</evidence>
<feature type="compositionally biased region" description="Polar residues" evidence="12">
    <location>
        <begin position="16"/>
        <end position="33"/>
    </location>
</feature>
<keyword evidence="7" id="KW-0547">Nucleotide-binding</keyword>
<feature type="transmembrane region" description="Helical" evidence="13">
    <location>
        <begin position="257"/>
        <end position="275"/>
    </location>
</feature>
<keyword evidence="6" id="KW-0677">Repeat</keyword>
<dbReference type="Gene3D" id="1.20.1560.10">
    <property type="entry name" value="ABC transporter type 1, transmembrane domain"/>
    <property type="match status" value="1"/>
</dbReference>
<keyword evidence="11" id="KW-0325">Glycoprotein</keyword>
<feature type="transmembrane region" description="Helical" evidence="13">
    <location>
        <begin position="100"/>
        <end position="128"/>
    </location>
</feature>